<dbReference type="GO" id="GO:0016846">
    <property type="term" value="F:carbon-sulfur lyase activity"/>
    <property type="evidence" value="ECO:0007669"/>
    <property type="project" value="InterPro"/>
</dbReference>
<dbReference type="EMBL" id="ML976727">
    <property type="protein sequence ID" value="KAF1967873.1"/>
    <property type="molecule type" value="Genomic_DNA"/>
</dbReference>
<evidence type="ECO:0000256" key="5">
    <source>
        <dbReference type="SAM" id="MobiDB-lite"/>
    </source>
</evidence>
<dbReference type="InterPro" id="IPR006913">
    <property type="entry name" value="CENP-V/GFA"/>
</dbReference>
<keyword evidence="2" id="KW-0479">Metal-binding</keyword>
<comment type="similarity">
    <text evidence="1">Belongs to the Gfa family.</text>
</comment>
<dbReference type="PANTHER" id="PTHR33337">
    <property type="entry name" value="GFA DOMAIN-CONTAINING PROTEIN"/>
    <property type="match status" value="1"/>
</dbReference>
<evidence type="ECO:0000259" key="6">
    <source>
        <dbReference type="PROSITE" id="PS51891"/>
    </source>
</evidence>
<evidence type="ECO:0000256" key="3">
    <source>
        <dbReference type="ARBA" id="ARBA00022833"/>
    </source>
</evidence>
<keyword evidence="3" id="KW-0862">Zinc</keyword>
<dbReference type="AlphaFoldDB" id="A0A6A5URR5"/>
<reference evidence="7" key="1">
    <citation type="journal article" date="2020" name="Stud. Mycol.">
        <title>101 Dothideomycetes genomes: a test case for predicting lifestyles and emergence of pathogens.</title>
        <authorList>
            <person name="Haridas S."/>
            <person name="Albert R."/>
            <person name="Binder M."/>
            <person name="Bloem J."/>
            <person name="Labutti K."/>
            <person name="Salamov A."/>
            <person name="Andreopoulos B."/>
            <person name="Baker S."/>
            <person name="Barry K."/>
            <person name="Bills G."/>
            <person name="Bluhm B."/>
            <person name="Cannon C."/>
            <person name="Castanera R."/>
            <person name="Culley D."/>
            <person name="Daum C."/>
            <person name="Ezra D."/>
            <person name="Gonzalez J."/>
            <person name="Henrissat B."/>
            <person name="Kuo A."/>
            <person name="Liang C."/>
            <person name="Lipzen A."/>
            <person name="Lutzoni F."/>
            <person name="Magnuson J."/>
            <person name="Mondo S."/>
            <person name="Nolan M."/>
            <person name="Ohm R."/>
            <person name="Pangilinan J."/>
            <person name="Park H.-J."/>
            <person name="Ramirez L."/>
            <person name="Alfaro M."/>
            <person name="Sun H."/>
            <person name="Tritt A."/>
            <person name="Yoshinaga Y."/>
            <person name="Zwiers L.-H."/>
            <person name="Turgeon B."/>
            <person name="Goodwin S."/>
            <person name="Spatafora J."/>
            <person name="Crous P."/>
            <person name="Grigoriev I."/>
        </authorList>
    </citation>
    <scope>NUCLEOTIDE SEQUENCE</scope>
    <source>
        <strain evidence="7">CBS 107.79</strain>
    </source>
</reference>
<evidence type="ECO:0000256" key="1">
    <source>
        <dbReference type="ARBA" id="ARBA00005495"/>
    </source>
</evidence>
<dbReference type="Gene3D" id="3.90.1590.10">
    <property type="entry name" value="glutathione-dependent formaldehyde- activating enzyme (gfa)"/>
    <property type="match status" value="1"/>
</dbReference>
<gene>
    <name evidence="7" type="ORF">BU23DRAFT_592425</name>
</gene>
<keyword evidence="4" id="KW-0456">Lyase</keyword>
<dbReference type="InterPro" id="IPR011057">
    <property type="entry name" value="Mss4-like_sf"/>
</dbReference>
<dbReference type="PROSITE" id="PS51891">
    <property type="entry name" value="CENP_V_GFA"/>
    <property type="match status" value="1"/>
</dbReference>
<evidence type="ECO:0000256" key="2">
    <source>
        <dbReference type="ARBA" id="ARBA00022723"/>
    </source>
</evidence>
<dbReference type="Pfam" id="PF04828">
    <property type="entry name" value="GFA"/>
    <property type="match status" value="1"/>
</dbReference>
<evidence type="ECO:0000313" key="8">
    <source>
        <dbReference type="Proteomes" id="UP000800036"/>
    </source>
</evidence>
<evidence type="ECO:0000313" key="7">
    <source>
        <dbReference type="EMBL" id="KAF1967873.1"/>
    </source>
</evidence>
<sequence length="260" mass="28876">MSKSKPFPAIHGGCYCGSTRYRLETAPLFCHACHCQDCNKQTGSVFACFTTIETDFISSIGATPPKIVTTPQPAGFPRHEASCGKCGTRLWTSGDRAPVTVDITTGTLDLPEIMAPDLHSFIESKVSWIILPEGTKTCKGQFDYKEHWPRSSLKRLDAAFQRAKARQQAAKAAISAQDSEEEKEADKTPTAQTPDEKDAVVEDDEEFERRFRETEIALQQRLEKLTLRLNENEKVQGDDLRPETTTAIGGSGMRRTSYIV</sequence>
<proteinExistence type="inferred from homology"/>
<dbReference type="Proteomes" id="UP000800036">
    <property type="component" value="Unassembled WGS sequence"/>
</dbReference>
<name>A0A6A5URR5_9PLEO</name>
<feature type="region of interest" description="Disordered" evidence="5">
    <location>
        <begin position="167"/>
        <end position="206"/>
    </location>
</feature>
<dbReference type="PANTHER" id="PTHR33337:SF33">
    <property type="entry name" value="CENP-V_GFA DOMAIN-CONTAINING PROTEIN"/>
    <property type="match status" value="1"/>
</dbReference>
<accession>A0A6A5URR5</accession>
<organism evidence="7 8">
    <name type="scientific">Bimuria novae-zelandiae CBS 107.79</name>
    <dbReference type="NCBI Taxonomy" id="1447943"/>
    <lineage>
        <taxon>Eukaryota</taxon>
        <taxon>Fungi</taxon>
        <taxon>Dikarya</taxon>
        <taxon>Ascomycota</taxon>
        <taxon>Pezizomycotina</taxon>
        <taxon>Dothideomycetes</taxon>
        <taxon>Pleosporomycetidae</taxon>
        <taxon>Pleosporales</taxon>
        <taxon>Massarineae</taxon>
        <taxon>Didymosphaeriaceae</taxon>
        <taxon>Bimuria</taxon>
    </lineage>
</organism>
<dbReference type="GO" id="GO:0046872">
    <property type="term" value="F:metal ion binding"/>
    <property type="evidence" value="ECO:0007669"/>
    <property type="project" value="UniProtKB-KW"/>
</dbReference>
<dbReference type="SUPFAM" id="SSF51316">
    <property type="entry name" value="Mss4-like"/>
    <property type="match status" value="1"/>
</dbReference>
<evidence type="ECO:0000256" key="4">
    <source>
        <dbReference type="ARBA" id="ARBA00023239"/>
    </source>
</evidence>
<feature type="region of interest" description="Disordered" evidence="5">
    <location>
        <begin position="236"/>
        <end position="260"/>
    </location>
</feature>
<dbReference type="OrthoDB" id="2212170at2759"/>
<protein>
    <recommendedName>
        <fullName evidence="6">CENP-V/GFA domain-containing protein</fullName>
    </recommendedName>
</protein>
<keyword evidence="8" id="KW-1185">Reference proteome</keyword>
<feature type="domain" description="CENP-V/GFA" evidence="6">
    <location>
        <begin position="10"/>
        <end position="122"/>
    </location>
</feature>
<feature type="compositionally biased region" description="Low complexity" evidence="5">
    <location>
        <begin position="167"/>
        <end position="177"/>
    </location>
</feature>